<comment type="caution">
    <text evidence="1">The sequence shown here is derived from an EMBL/GenBank/DDBJ whole genome shotgun (WGS) entry which is preliminary data.</text>
</comment>
<dbReference type="AlphaFoldDB" id="A0A2A2M405"/>
<accession>A0A2A2M405</accession>
<proteinExistence type="predicted"/>
<protein>
    <submittedName>
        <fullName evidence="1">Uncharacterized protein</fullName>
    </submittedName>
</protein>
<dbReference type="Proteomes" id="UP000218231">
    <property type="component" value="Unassembled WGS sequence"/>
</dbReference>
<organism evidence="1 2">
    <name type="scientific">Diploscapter pachys</name>
    <dbReference type="NCBI Taxonomy" id="2018661"/>
    <lineage>
        <taxon>Eukaryota</taxon>
        <taxon>Metazoa</taxon>
        <taxon>Ecdysozoa</taxon>
        <taxon>Nematoda</taxon>
        <taxon>Chromadorea</taxon>
        <taxon>Rhabditida</taxon>
        <taxon>Rhabditina</taxon>
        <taxon>Rhabditomorpha</taxon>
        <taxon>Rhabditoidea</taxon>
        <taxon>Rhabditidae</taxon>
        <taxon>Diploscapter</taxon>
    </lineage>
</organism>
<evidence type="ECO:0000313" key="1">
    <source>
        <dbReference type="EMBL" id="PAV93194.1"/>
    </source>
</evidence>
<keyword evidence="2" id="KW-1185">Reference proteome</keyword>
<sequence length="162" mass="17783">MIFLRNVQQHRVRDRMRFAQQSVDADAVIADAGVHIGTSRSHEREAAAETIADDPDLAAIGQHAPRGADRRFGIADAGILIELSHEVERALHLVGNVGVQLDARCDLPEQVGGEREIAVRRQPIAFAADPGVHTEDFLNDDDRRTRRACRFGDIGVETAFAV</sequence>
<evidence type="ECO:0000313" key="2">
    <source>
        <dbReference type="Proteomes" id="UP000218231"/>
    </source>
</evidence>
<dbReference type="EMBL" id="LIAE01005633">
    <property type="protein sequence ID" value="PAV93194.1"/>
    <property type="molecule type" value="Genomic_DNA"/>
</dbReference>
<name>A0A2A2M405_9BILA</name>
<reference evidence="1 2" key="1">
    <citation type="journal article" date="2017" name="Curr. Biol.">
        <title>Genome architecture and evolution of a unichromosomal asexual nematode.</title>
        <authorList>
            <person name="Fradin H."/>
            <person name="Zegar C."/>
            <person name="Gutwein M."/>
            <person name="Lucas J."/>
            <person name="Kovtun M."/>
            <person name="Corcoran D."/>
            <person name="Baugh L.R."/>
            <person name="Kiontke K."/>
            <person name="Gunsalus K."/>
            <person name="Fitch D.H."/>
            <person name="Piano F."/>
        </authorList>
    </citation>
    <scope>NUCLEOTIDE SEQUENCE [LARGE SCALE GENOMIC DNA]</scope>
    <source>
        <strain evidence="1">PF1309</strain>
    </source>
</reference>
<gene>
    <name evidence="1" type="ORF">WR25_27139</name>
</gene>